<feature type="compositionally biased region" description="Low complexity" evidence="19">
    <location>
        <begin position="853"/>
        <end position="874"/>
    </location>
</feature>
<feature type="region of interest" description="Disordered" evidence="19">
    <location>
        <begin position="273"/>
        <end position="486"/>
    </location>
</feature>
<dbReference type="InterPro" id="IPR001878">
    <property type="entry name" value="Znf_CCHC"/>
</dbReference>
<feature type="region of interest" description="Disordered" evidence="19">
    <location>
        <begin position="1"/>
        <end position="25"/>
    </location>
</feature>
<dbReference type="GO" id="GO:0005634">
    <property type="term" value="C:nucleus"/>
    <property type="evidence" value="ECO:0007669"/>
    <property type="project" value="UniProtKB-ARBA"/>
</dbReference>
<dbReference type="InterPro" id="IPR016197">
    <property type="entry name" value="Chromo-like_dom_sf"/>
</dbReference>
<dbReference type="GO" id="GO:0008270">
    <property type="term" value="F:zinc ion binding"/>
    <property type="evidence" value="ECO:0007669"/>
    <property type="project" value="UniProtKB-KW"/>
</dbReference>
<evidence type="ECO:0000256" key="16">
    <source>
        <dbReference type="ARBA" id="ARBA00023125"/>
    </source>
</evidence>
<dbReference type="PANTHER" id="PTHR37984">
    <property type="entry name" value="PROTEIN CBG26694"/>
    <property type="match status" value="1"/>
</dbReference>
<dbReference type="Pfam" id="PF24626">
    <property type="entry name" value="SH3_Tf2-1"/>
    <property type="match status" value="1"/>
</dbReference>
<keyword evidence="18" id="KW-0863">Zinc-finger</keyword>
<evidence type="ECO:0000259" key="22">
    <source>
        <dbReference type="PROSITE" id="PS50994"/>
    </source>
</evidence>
<feature type="compositionally biased region" description="Basic residues" evidence="19">
    <location>
        <begin position="444"/>
        <end position="472"/>
    </location>
</feature>
<keyword evidence="2" id="KW-0507">mRNA processing</keyword>
<dbReference type="EMBL" id="JANAWD010000253">
    <property type="protein sequence ID" value="KAJ3482856.1"/>
    <property type="molecule type" value="Genomic_DNA"/>
</dbReference>
<evidence type="ECO:0000256" key="14">
    <source>
        <dbReference type="ARBA" id="ARBA00022918"/>
    </source>
</evidence>
<evidence type="ECO:0000313" key="24">
    <source>
        <dbReference type="Proteomes" id="UP001212997"/>
    </source>
</evidence>
<evidence type="ECO:0000256" key="12">
    <source>
        <dbReference type="ARBA" id="ARBA00022884"/>
    </source>
</evidence>
<keyword evidence="10" id="KW-0378">Hydrolase</keyword>
<dbReference type="InterPro" id="IPR056924">
    <property type="entry name" value="SH3_Tf2-1"/>
</dbReference>
<feature type="compositionally biased region" description="Basic and acidic residues" evidence="19">
    <location>
        <begin position="394"/>
        <end position="406"/>
    </location>
</feature>
<feature type="region of interest" description="Disordered" evidence="19">
    <location>
        <begin position="191"/>
        <end position="236"/>
    </location>
</feature>
<dbReference type="CDD" id="cd00303">
    <property type="entry name" value="retropepsin_like"/>
    <property type="match status" value="1"/>
</dbReference>
<feature type="compositionally biased region" description="Basic residues" evidence="19">
    <location>
        <begin position="319"/>
        <end position="329"/>
    </location>
</feature>
<feature type="compositionally biased region" description="Basic and acidic residues" evidence="19">
    <location>
        <begin position="273"/>
        <end position="288"/>
    </location>
</feature>
<dbReference type="InterPro" id="IPR036875">
    <property type="entry name" value="Znf_CCHC_sf"/>
</dbReference>
<feature type="compositionally biased region" description="Acidic residues" evidence="19">
    <location>
        <begin position="2828"/>
        <end position="2845"/>
    </location>
</feature>
<evidence type="ECO:0000256" key="2">
    <source>
        <dbReference type="ARBA" id="ARBA00022664"/>
    </source>
</evidence>
<feature type="compositionally biased region" description="Low complexity" evidence="19">
    <location>
        <begin position="1930"/>
        <end position="1941"/>
    </location>
</feature>
<evidence type="ECO:0000256" key="6">
    <source>
        <dbReference type="ARBA" id="ARBA00022722"/>
    </source>
</evidence>
<feature type="compositionally biased region" description="Low complexity" evidence="19">
    <location>
        <begin position="2877"/>
        <end position="2919"/>
    </location>
</feature>
<dbReference type="EC" id="2.7.7.49" evidence="1"/>
<keyword evidence="18" id="KW-0862">Zinc</keyword>
<evidence type="ECO:0000256" key="4">
    <source>
        <dbReference type="ARBA" id="ARBA00022679"/>
    </source>
</evidence>
<keyword evidence="15" id="KW-0239">DNA-directed DNA polymerase</keyword>
<evidence type="ECO:0000259" key="21">
    <source>
        <dbReference type="PROSITE" id="PS50878"/>
    </source>
</evidence>
<dbReference type="Gene3D" id="1.10.340.70">
    <property type="match status" value="1"/>
</dbReference>
<feature type="compositionally biased region" description="Polar residues" evidence="19">
    <location>
        <begin position="707"/>
        <end position="722"/>
    </location>
</feature>
<dbReference type="Pfam" id="PF08284">
    <property type="entry name" value="RVP_2"/>
    <property type="match status" value="1"/>
</dbReference>
<evidence type="ECO:0000256" key="3">
    <source>
        <dbReference type="ARBA" id="ARBA00022670"/>
    </source>
</evidence>
<dbReference type="GO" id="GO:0004190">
    <property type="term" value="F:aspartic-type endopeptidase activity"/>
    <property type="evidence" value="ECO:0007669"/>
    <property type="project" value="UniProtKB-KW"/>
</dbReference>
<dbReference type="Gene3D" id="4.10.60.10">
    <property type="entry name" value="Zinc finger, CCHC-type"/>
    <property type="match status" value="1"/>
</dbReference>
<evidence type="ECO:0000256" key="7">
    <source>
        <dbReference type="ARBA" id="ARBA00022723"/>
    </source>
</evidence>
<dbReference type="Proteomes" id="UP001212997">
    <property type="component" value="Unassembled WGS sequence"/>
</dbReference>
<dbReference type="SUPFAM" id="SSF54160">
    <property type="entry name" value="Chromo domain-like"/>
    <property type="match status" value="1"/>
</dbReference>
<feature type="region of interest" description="Disordered" evidence="19">
    <location>
        <begin position="644"/>
        <end position="728"/>
    </location>
</feature>
<dbReference type="SUPFAM" id="SSF50630">
    <property type="entry name" value="Acid proteases"/>
    <property type="match status" value="1"/>
</dbReference>
<feature type="region of interest" description="Disordered" evidence="19">
    <location>
        <begin position="2791"/>
        <end position="2948"/>
    </location>
</feature>
<feature type="domain" description="Integrase catalytic" evidence="22">
    <location>
        <begin position="2199"/>
        <end position="2362"/>
    </location>
</feature>
<dbReference type="PROSITE" id="PS50158">
    <property type="entry name" value="ZF_CCHC"/>
    <property type="match status" value="1"/>
</dbReference>
<keyword evidence="5" id="KW-0548">Nucleotidyltransferase</keyword>
<feature type="compositionally biased region" description="Basic and acidic residues" evidence="19">
    <location>
        <begin position="295"/>
        <end position="318"/>
    </location>
</feature>
<dbReference type="InterPro" id="IPR043502">
    <property type="entry name" value="DNA/RNA_pol_sf"/>
</dbReference>
<proteinExistence type="predicted"/>
<feature type="region of interest" description="Disordered" evidence="19">
    <location>
        <begin position="38"/>
        <end position="100"/>
    </location>
</feature>
<dbReference type="InterPro" id="IPR000477">
    <property type="entry name" value="RT_dom"/>
</dbReference>
<keyword evidence="14" id="KW-0695">RNA-directed DNA polymerase</keyword>
<evidence type="ECO:0000256" key="15">
    <source>
        <dbReference type="ARBA" id="ARBA00022932"/>
    </source>
</evidence>
<dbReference type="GO" id="GO:0003964">
    <property type="term" value="F:RNA-directed DNA polymerase activity"/>
    <property type="evidence" value="ECO:0007669"/>
    <property type="project" value="UniProtKB-KW"/>
</dbReference>
<dbReference type="GO" id="GO:0003677">
    <property type="term" value="F:DNA binding"/>
    <property type="evidence" value="ECO:0007669"/>
    <property type="project" value="UniProtKB-KW"/>
</dbReference>
<keyword evidence="16" id="KW-0238">DNA-binding</keyword>
<keyword evidence="7" id="KW-0479">Metal-binding</keyword>
<feature type="compositionally biased region" description="Basic and acidic residues" evidence="19">
    <location>
        <begin position="1867"/>
        <end position="1878"/>
    </location>
</feature>
<keyword evidence="8" id="KW-0064">Aspartyl protease</keyword>
<feature type="compositionally biased region" description="Basic and acidic residues" evidence="19">
    <location>
        <begin position="473"/>
        <end position="482"/>
    </location>
</feature>
<name>A0AAD5YHV5_9APHY</name>
<dbReference type="GO" id="GO:0003887">
    <property type="term" value="F:DNA-directed DNA polymerase activity"/>
    <property type="evidence" value="ECO:0007669"/>
    <property type="project" value="UniProtKB-KW"/>
</dbReference>
<keyword evidence="13" id="KW-0229">DNA integration</keyword>
<feature type="compositionally biased region" description="Low complexity" evidence="19">
    <location>
        <begin position="691"/>
        <end position="706"/>
    </location>
</feature>
<evidence type="ECO:0000256" key="18">
    <source>
        <dbReference type="PROSITE-ProRule" id="PRU00047"/>
    </source>
</evidence>
<evidence type="ECO:0000256" key="19">
    <source>
        <dbReference type="SAM" id="MobiDB-lite"/>
    </source>
</evidence>
<dbReference type="Pfam" id="PF17921">
    <property type="entry name" value="Integrase_H2C2"/>
    <property type="match status" value="1"/>
</dbReference>
<evidence type="ECO:0000313" key="23">
    <source>
        <dbReference type="EMBL" id="KAJ3482856.1"/>
    </source>
</evidence>
<organism evidence="23 24">
    <name type="scientific">Meripilus lineatus</name>
    <dbReference type="NCBI Taxonomy" id="2056292"/>
    <lineage>
        <taxon>Eukaryota</taxon>
        <taxon>Fungi</taxon>
        <taxon>Dikarya</taxon>
        <taxon>Basidiomycota</taxon>
        <taxon>Agaricomycotina</taxon>
        <taxon>Agaricomycetes</taxon>
        <taxon>Polyporales</taxon>
        <taxon>Meripilaceae</taxon>
        <taxon>Meripilus</taxon>
    </lineage>
</organism>
<feature type="compositionally biased region" description="Low complexity" evidence="19">
    <location>
        <begin position="429"/>
        <end position="441"/>
    </location>
</feature>
<feature type="compositionally biased region" description="Acidic residues" evidence="19">
    <location>
        <begin position="816"/>
        <end position="852"/>
    </location>
</feature>
<dbReference type="GO" id="GO:0004519">
    <property type="term" value="F:endonuclease activity"/>
    <property type="evidence" value="ECO:0007669"/>
    <property type="project" value="UniProtKB-KW"/>
</dbReference>
<dbReference type="Gene3D" id="3.30.70.270">
    <property type="match status" value="2"/>
</dbReference>
<dbReference type="InterPro" id="IPR001584">
    <property type="entry name" value="Integrase_cat-core"/>
</dbReference>
<protein>
    <recommendedName>
        <fullName evidence="1">RNA-directed DNA polymerase</fullName>
        <ecNumber evidence="1">2.7.7.49</ecNumber>
    </recommendedName>
</protein>
<dbReference type="GO" id="GO:0006397">
    <property type="term" value="P:mRNA processing"/>
    <property type="evidence" value="ECO:0007669"/>
    <property type="project" value="UniProtKB-KW"/>
</dbReference>
<keyword evidence="24" id="KW-1185">Reference proteome</keyword>
<dbReference type="InterPro" id="IPR021109">
    <property type="entry name" value="Peptidase_aspartic_dom_sf"/>
</dbReference>
<dbReference type="PROSITE" id="PS50878">
    <property type="entry name" value="RT_POL"/>
    <property type="match status" value="1"/>
</dbReference>
<evidence type="ECO:0000259" key="20">
    <source>
        <dbReference type="PROSITE" id="PS50158"/>
    </source>
</evidence>
<evidence type="ECO:0000256" key="1">
    <source>
        <dbReference type="ARBA" id="ARBA00012493"/>
    </source>
</evidence>
<dbReference type="Pfam" id="PF00078">
    <property type="entry name" value="RVT_1"/>
    <property type="match status" value="1"/>
</dbReference>
<dbReference type="CDD" id="cd01647">
    <property type="entry name" value="RT_LTR"/>
    <property type="match status" value="1"/>
</dbReference>
<evidence type="ECO:0000256" key="13">
    <source>
        <dbReference type="ARBA" id="ARBA00022908"/>
    </source>
</evidence>
<feature type="region of interest" description="Disordered" evidence="19">
    <location>
        <begin position="1843"/>
        <end position="1988"/>
    </location>
</feature>
<dbReference type="FunFam" id="3.30.420.10:FF:000032">
    <property type="entry name" value="Retrovirus-related Pol polyprotein from transposon 297-like Protein"/>
    <property type="match status" value="1"/>
</dbReference>
<dbReference type="GO" id="GO:0006508">
    <property type="term" value="P:proteolysis"/>
    <property type="evidence" value="ECO:0007669"/>
    <property type="project" value="UniProtKB-KW"/>
</dbReference>
<dbReference type="SUPFAM" id="SSF53098">
    <property type="entry name" value="Ribonuclease H-like"/>
    <property type="match status" value="1"/>
</dbReference>
<feature type="domain" description="CCHC-type" evidence="20">
    <location>
        <begin position="736"/>
        <end position="752"/>
    </location>
</feature>
<feature type="compositionally biased region" description="Basic residues" evidence="19">
    <location>
        <begin position="2926"/>
        <end position="2935"/>
    </location>
</feature>
<accession>A0AAD5YHV5</accession>
<dbReference type="Gene3D" id="2.40.70.10">
    <property type="entry name" value="Acid Proteases"/>
    <property type="match status" value="1"/>
</dbReference>
<dbReference type="CDD" id="cd09274">
    <property type="entry name" value="RNase_HI_RT_Ty3"/>
    <property type="match status" value="1"/>
</dbReference>
<dbReference type="InterPro" id="IPR043128">
    <property type="entry name" value="Rev_trsase/Diguanyl_cyclase"/>
</dbReference>
<feature type="region of interest" description="Disordered" evidence="19">
    <location>
        <begin position="807"/>
        <end position="890"/>
    </location>
</feature>
<dbReference type="SUPFAM" id="SSF56672">
    <property type="entry name" value="DNA/RNA polymerases"/>
    <property type="match status" value="1"/>
</dbReference>
<keyword evidence="9" id="KW-0255">Endonuclease</keyword>
<feature type="compositionally biased region" description="Polar residues" evidence="19">
    <location>
        <begin position="191"/>
        <end position="201"/>
    </location>
</feature>
<keyword evidence="17" id="KW-0233">DNA recombination</keyword>
<dbReference type="GO" id="GO:0003723">
    <property type="term" value="F:RNA binding"/>
    <property type="evidence" value="ECO:0007669"/>
    <property type="project" value="UniProtKB-KW"/>
</dbReference>
<dbReference type="InterPro" id="IPR041373">
    <property type="entry name" value="RT_RNaseH"/>
</dbReference>
<feature type="compositionally biased region" description="Polar residues" evidence="19">
    <location>
        <begin position="675"/>
        <end position="685"/>
    </location>
</feature>
<reference evidence="23" key="1">
    <citation type="submission" date="2022-07" db="EMBL/GenBank/DDBJ databases">
        <title>Genome Sequence of Physisporinus lineatus.</title>
        <authorList>
            <person name="Buettner E."/>
        </authorList>
    </citation>
    <scope>NUCLEOTIDE SEQUENCE</scope>
    <source>
        <strain evidence="23">VT162</strain>
    </source>
</reference>
<feature type="compositionally biased region" description="Polar residues" evidence="19">
    <location>
        <begin position="61"/>
        <end position="96"/>
    </location>
</feature>
<comment type="caution">
    <text evidence="23">The sequence shown here is derived from an EMBL/GenBank/DDBJ whole genome shotgun (WGS) entry which is preliminary data.</text>
</comment>
<keyword evidence="6" id="KW-0540">Nuclease</keyword>
<feature type="compositionally biased region" description="Low complexity" evidence="19">
    <location>
        <begin position="410"/>
        <end position="421"/>
    </location>
</feature>
<dbReference type="InterPro" id="IPR050951">
    <property type="entry name" value="Retrovirus_Pol_polyprotein"/>
</dbReference>
<gene>
    <name evidence="23" type="ORF">NLI96_g6704</name>
</gene>
<dbReference type="SUPFAM" id="SSF57756">
    <property type="entry name" value="Retrovirus zinc finger-like domains"/>
    <property type="match status" value="1"/>
</dbReference>
<keyword evidence="12" id="KW-0694">RNA-binding</keyword>
<dbReference type="SMART" id="SM00343">
    <property type="entry name" value="ZnF_C2HC"/>
    <property type="match status" value="1"/>
</dbReference>
<evidence type="ECO:0000256" key="10">
    <source>
        <dbReference type="ARBA" id="ARBA00022801"/>
    </source>
</evidence>
<evidence type="ECO:0000256" key="9">
    <source>
        <dbReference type="ARBA" id="ARBA00022759"/>
    </source>
</evidence>
<dbReference type="PANTHER" id="PTHR37984:SF5">
    <property type="entry name" value="PROTEIN NYNRIN-LIKE"/>
    <property type="match status" value="1"/>
</dbReference>
<evidence type="ECO:0000256" key="5">
    <source>
        <dbReference type="ARBA" id="ARBA00022695"/>
    </source>
</evidence>
<evidence type="ECO:0000256" key="11">
    <source>
        <dbReference type="ARBA" id="ARBA00022842"/>
    </source>
</evidence>
<dbReference type="InterPro" id="IPR012337">
    <property type="entry name" value="RNaseH-like_sf"/>
</dbReference>
<keyword evidence="4" id="KW-0808">Transferase</keyword>
<feature type="region of interest" description="Disordered" evidence="19">
    <location>
        <begin position="2025"/>
        <end position="2051"/>
    </location>
</feature>
<dbReference type="PROSITE" id="PS50994">
    <property type="entry name" value="INTEGRASE"/>
    <property type="match status" value="1"/>
</dbReference>
<dbReference type="InterPro" id="IPR041588">
    <property type="entry name" value="Integrase_H2C2"/>
</dbReference>
<evidence type="ECO:0000256" key="17">
    <source>
        <dbReference type="ARBA" id="ARBA00023172"/>
    </source>
</evidence>
<dbReference type="Gene3D" id="3.30.420.10">
    <property type="entry name" value="Ribonuclease H-like superfamily/Ribonuclease H"/>
    <property type="match status" value="1"/>
</dbReference>
<feature type="region of interest" description="Disordered" evidence="19">
    <location>
        <begin position="120"/>
        <end position="139"/>
    </location>
</feature>
<sequence length="2948" mass="332163">MAPRYPLRNRGPILQTPSPLAPMPGTLADEIQRAESVGLSTLSSLPPSARRSHSEVVPGLTYSQVASRSPSPDSSVQVREELTSTPVDRSNNNITYAKSEGNLDEDRMFAEADISNFLEPEGPEWSTVSYKRRRSKSLPLSEVGETPLKETRVQDISADKFEAIKLAEQGLTPSKKGRVQKRMNMVREFNQANREYGQSQDIGEGTSKEKGKTIDPLNWGACGIPENELNPEAQRRELESYEAQDIAKQDDLHLSIEQQRQLLNFYNTYHQSLRNDETRATKLEEEKIITSPKILIEEQKQSPEIENKEPTPEGEKPTTTKKYKTKSTRRSSGTSSESESKEFKPAEAVVDLALRTKSKTRKDEPKRSKKSKSLAPSTQVEGESYLGQILSQSRQRDKEKETRDGGEPPSSSSSSSSGSSSDDSDSDSSDQSSTDSESSDSSKGHRNRSRNSKRKGHDSKKKYNRKKRSHPRLKPEKPEKYDGTPNAEKFHRFARQAQDFLKGYKVKPRRVATTLSNYLEGKAYSFYANTVSDRPEKWTFRELLIGIFDYCFPLSFRNQQRMRLHNFRQRDLTVRDFSHELENLFRMVGVMSKQEKVDKLWYGLNRPIRIKLTEHGLSPILSSWKRILRKANFMEAAIKSEEGHQEPKIYNANRNAGPSSRRPPRNSNPPAQRQTGNLQSRNSNKFTDKPNFQNNFSRNNGNTRFSVQRQPQPARNAPSNNRLSEKEKAEWRAAGKCFECGETSHIARNCPKNNRVKSNNKGRPPGISTYSLSLGQVDIEDLRVLAGSTKSTEAISLNGIGVEWEELPACDGPSVESDELDDLPELMTDPEDDTDDEDDCDMTWDELDEEPPSSDSSDSDSSSSDRNSLSSSDSELTKWESDSDWDEELCDSGDSDVEICPDYCQCLWDSSFDTESHFLRHPIYKDTDSESESNKDDLQAMSSRHDLDRPAFDRINNLPYERLGDPYAERAQNLLKKHTPYKVGNNFEQDDDLIVYRTCDDHYCIMSGSTDIDILVEGTYLRSPSFDLPAFYHYRLSTRVLHCENTPYSHLRYETMGEVRTKALQHILSSRLGLSPQGFKFSDGLGGVWIAHTDVPFHKFMRDEVFLEPRYDIASSYLKAAKRHRQTMGCQNWNGVTTRDLILFEELENGTESPLEEDIMLELNATYPIFNTIQRNAATARDIRRLIPEPIVVIVDINGHHARALLDSGSLADFISTKFAQQIKAKTFELEKPLPVQLAVQGSRTKVNYGCRAMIEYQDIKEDRYFDVCNLGNYDIVLGTPFLYQHKASIGLNPTSVLIGSIDPLPIEGKRVRVLESRAADVLDEKLDHARRELREYAEPICKEASDSPLPPLRAVNHTIPLIDSTKIYPWRPSKCPDAHRASWAEKRDAYLKSGRWRISAARNTAPMLLLTKPGTGKKGVPPRLRVVADLRERNKNTRKLTSPLPDMEGILRRLARKPYRSLMDGKDAYEQIRVEPEDVERTAMTTPDGNMVSLVMQQGDCNAVATYQSLMNHIFAPFLGVFMDVYLDDIVIYSDSLEDHIKHVKIIIDVLKKEKLYLSATKLHFLEKEMKVLGRIVDDKGIRMDPDKVDNVLNWKVPTTKELLRGFLGSVGYLADDIATVRVPMGILTPLVGSTSSFHWEPTHQRAFDEIKQLVQAHREHHRVPLNYAVGAPHIWLITDGSLAGISGVISQGEDWKKGQVAAFFSAKLSPAQMNYPVHEIEMLAGVEAMRRHRDILLGCYFTWITDHKGLTHLHTQKNLSGRQARWFETIAEFDFDIKHVPGIENILADALSRIYAYDSTGTVRSPSEYTEYDENEAAPTHLALLDISMPVYTALEAAAAQPRGRVNAPPPEKPSRTKVVAPPESGRKETAREFSKRIKRVILHGPRAERQEGGSTPTEYKSKPQIDQGDTHLISGTSKPQTEPAKLQQSTSQGPEQQQNMWGRQTAPPSPQNESKQGGASAVAAPTPKDAVPGMEPMHLPNMVGGALKASSGSGFQAFTHRLVTEPTRARPNKGKGLAFPYKEAARSRQPEPVSQEGTVAEAGRAETISADLPKKESALLGHISSTTGGINVMSEVKNQYWKDNFFREILKNPKHHKNFDIHEGLVFLRDHNKLLLCIPNIAVHSRGRNLREIIITHAHSLLAHLGANKTLHYLRDHVWWKTMARDIRQFCETCMTCRRSKPNNQKPYGLLNPLAVPTKPWETIGVDFVGPLPESKDRNGTYDSITVIIDLLTSMVHLVPSKITHTAKQVAELLFAEVYKHHGLPKAIVSDRDVIFTSTFWTHLNRLLGVELRMSSAYHPESDGSTERANRTITQMLRNCVGSRQRDWVTKLPAIEFAVNSARSESTGYAPFFLNHGRMPRSMIWNNPGEDEYPAVRAYAQKVKYAIMAAHDSILSARVKQTRDANRRRRPSPFVKGDLVYVSTKNMSLPRGLARKLIPKFIGPYKILVDYGNNSYQIELSANLKRRGIHNVFHSSLLRSHEPNDDRLFPGRHDSQVTELEDQEEEWMIDRVLSHKGAGDQAIFECAWKSGDQTWMPYDSLAQSEALKAYLELLGIDTISNLTDGTGVPPEDNPQVYIGSILAPLYRQLYLGFPQEEKQSPKLRAVYHLDPKSPNSIHYTTMTTPYTSDLMYDPTVFRRLPEGLVFYDSLSGRDVFMTFTQVHECFLHDKEVRTGKVEAVGIMPLGYDQLAPVFNKNPHHNYRLSPYYLRTDDYEILGRPVPDIEAIAPRATRVQTEREVREEQARADSMLLVVEGAVRQSEFRKKKYQERFEKRRAREVYGAFLSGGGRGGRRGRGSSIYGGGTGGRVPYIGSERGSSVAEFNNNDDEHLDEDAEGDDEQLDREMSEQLFGPEGAPANTTTDRDVDMTPPPTTTNQPTTTPEATTTTHPAAGSSTTNPTIPTPTASTSTPASASPGVLAALKFKKKGKGKPKSKEVITEADEEM</sequence>
<dbReference type="InterPro" id="IPR036397">
    <property type="entry name" value="RNaseH_sf"/>
</dbReference>
<dbReference type="GO" id="GO:0015074">
    <property type="term" value="P:DNA integration"/>
    <property type="evidence" value="ECO:0007669"/>
    <property type="project" value="UniProtKB-KW"/>
</dbReference>
<dbReference type="Pfam" id="PF17917">
    <property type="entry name" value="RT_RNaseH"/>
    <property type="match status" value="1"/>
</dbReference>
<feature type="domain" description="Reverse transcriptase" evidence="21">
    <location>
        <begin position="1392"/>
        <end position="1578"/>
    </location>
</feature>
<keyword evidence="11" id="KW-0460">Magnesium</keyword>
<dbReference type="GO" id="GO:0006310">
    <property type="term" value="P:DNA recombination"/>
    <property type="evidence" value="ECO:0007669"/>
    <property type="project" value="UniProtKB-KW"/>
</dbReference>
<dbReference type="Gene3D" id="3.10.10.10">
    <property type="entry name" value="HIV Type 1 Reverse Transcriptase, subunit A, domain 1"/>
    <property type="match status" value="1"/>
</dbReference>
<keyword evidence="3" id="KW-0645">Protease</keyword>
<evidence type="ECO:0000256" key="8">
    <source>
        <dbReference type="ARBA" id="ARBA00022750"/>
    </source>
</evidence>